<reference evidence="1" key="1">
    <citation type="journal article" date="2017" name="Nature">
        <title>The sunflower genome provides insights into oil metabolism, flowering and Asterid evolution.</title>
        <authorList>
            <person name="Badouin H."/>
            <person name="Gouzy J."/>
            <person name="Grassa C.J."/>
            <person name="Murat F."/>
            <person name="Staton S.E."/>
            <person name="Cottret L."/>
            <person name="Lelandais-Briere C."/>
            <person name="Owens G.L."/>
            <person name="Carrere S."/>
            <person name="Mayjonade B."/>
            <person name="Legrand L."/>
            <person name="Gill N."/>
            <person name="Kane N.C."/>
            <person name="Bowers J.E."/>
            <person name="Hubner S."/>
            <person name="Bellec A."/>
            <person name="Berard A."/>
            <person name="Berges H."/>
            <person name="Blanchet N."/>
            <person name="Boniface M.C."/>
            <person name="Brunel D."/>
            <person name="Catrice O."/>
            <person name="Chaidir N."/>
            <person name="Claudel C."/>
            <person name="Donnadieu C."/>
            <person name="Faraut T."/>
            <person name="Fievet G."/>
            <person name="Helmstetter N."/>
            <person name="King M."/>
            <person name="Knapp S.J."/>
            <person name="Lai Z."/>
            <person name="Le Paslier M.C."/>
            <person name="Lippi Y."/>
            <person name="Lorenzon L."/>
            <person name="Mandel J.R."/>
            <person name="Marage G."/>
            <person name="Marchand G."/>
            <person name="Marquand E."/>
            <person name="Bret-Mestries E."/>
            <person name="Morien E."/>
            <person name="Nambeesan S."/>
            <person name="Nguyen T."/>
            <person name="Pegot-Espagnet P."/>
            <person name="Pouilly N."/>
            <person name="Raftis F."/>
            <person name="Sallet E."/>
            <person name="Schiex T."/>
            <person name="Thomas J."/>
            <person name="Vandecasteele C."/>
            <person name="Vares D."/>
            <person name="Vear F."/>
            <person name="Vautrin S."/>
            <person name="Crespi M."/>
            <person name="Mangin B."/>
            <person name="Burke J.M."/>
            <person name="Salse J."/>
            <person name="Munos S."/>
            <person name="Vincourt P."/>
            <person name="Rieseberg L.H."/>
            <person name="Langlade N.B."/>
        </authorList>
    </citation>
    <scope>NUCLEOTIDE SEQUENCE</scope>
    <source>
        <tissue evidence="1">Leaves</tissue>
    </source>
</reference>
<name>A0A9K3ICP6_HELAN</name>
<dbReference type="AlphaFoldDB" id="A0A9K3ICP6"/>
<accession>A0A9K3ICP6</accession>
<proteinExistence type="predicted"/>
<dbReference type="Gramene" id="mRNA:HanXRQr2_Chr08g0326311">
    <property type="protein sequence ID" value="CDS:HanXRQr2_Chr08g0326311.1"/>
    <property type="gene ID" value="HanXRQr2_Chr08g0326311"/>
</dbReference>
<evidence type="ECO:0000313" key="2">
    <source>
        <dbReference type="Proteomes" id="UP000215914"/>
    </source>
</evidence>
<comment type="caution">
    <text evidence="1">The sequence shown here is derived from an EMBL/GenBank/DDBJ whole genome shotgun (WGS) entry which is preliminary data.</text>
</comment>
<reference evidence="1" key="2">
    <citation type="submission" date="2020-06" db="EMBL/GenBank/DDBJ databases">
        <title>Helianthus annuus Genome sequencing and assembly Release 2.</title>
        <authorList>
            <person name="Gouzy J."/>
            <person name="Langlade N."/>
            <person name="Munos S."/>
        </authorList>
    </citation>
    <scope>NUCLEOTIDE SEQUENCE</scope>
    <source>
        <tissue evidence="1">Leaves</tissue>
    </source>
</reference>
<dbReference type="EMBL" id="MNCJ02000323">
    <property type="protein sequence ID" value="KAF5794280.1"/>
    <property type="molecule type" value="Genomic_DNA"/>
</dbReference>
<keyword evidence="2" id="KW-1185">Reference proteome</keyword>
<protein>
    <submittedName>
        <fullName evidence="1">Uncharacterized protein</fullName>
    </submittedName>
</protein>
<evidence type="ECO:0000313" key="1">
    <source>
        <dbReference type="EMBL" id="KAF5794280.1"/>
    </source>
</evidence>
<gene>
    <name evidence="1" type="ORF">HanXRQr2_Chr08g0326311</name>
</gene>
<organism evidence="1 2">
    <name type="scientific">Helianthus annuus</name>
    <name type="common">Common sunflower</name>
    <dbReference type="NCBI Taxonomy" id="4232"/>
    <lineage>
        <taxon>Eukaryota</taxon>
        <taxon>Viridiplantae</taxon>
        <taxon>Streptophyta</taxon>
        <taxon>Embryophyta</taxon>
        <taxon>Tracheophyta</taxon>
        <taxon>Spermatophyta</taxon>
        <taxon>Magnoliopsida</taxon>
        <taxon>eudicotyledons</taxon>
        <taxon>Gunneridae</taxon>
        <taxon>Pentapetalae</taxon>
        <taxon>asterids</taxon>
        <taxon>campanulids</taxon>
        <taxon>Asterales</taxon>
        <taxon>Asteraceae</taxon>
        <taxon>Asteroideae</taxon>
        <taxon>Heliantheae alliance</taxon>
        <taxon>Heliantheae</taxon>
        <taxon>Helianthus</taxon>
    </lineage>
</organism>
<dbReference type="Proteomes" id="UP000215914">
    <property type="component" value="Unassembled WGS sequence"/>
</dbReference>
<sequence length="65" mass="7270">MSLTIINIMSRLQVLSFMFTSNFRRCPFGQKLTGAVLYVSKSCTLCPLGQTQLDFLVKSGHVHCT</sequence>